<reference evidence="2 3" key="2">
    <citation type="journal article" date="2023" name="MicrobiologyOpen">
        <title>Genomics of the tumorigenes clade of the family Rhizobiaceae and description of Rhizobium rhododendri sp. nov.</title>
        <authorList>
            <person name="Kuzmanovic N."/>
            <person name="diCenzo G.C."/>
            <person name="Bunk B."/>
            <person name="Sproeer C."/>
            <person name="Fruehling A."/>
            <person name="Neumann-Schaal M."/>
            <person name="Overmann J."/>
            <person name="Smalla K."/>
        </authorList>
    </citation>
    <scope>NUCLEOTIDE SEQUENCE [LARGE SCALE GENOMIC DNA]</scope>
    <source>
        <strain evidence="3">rho-6.2</strain>
        <plasmid evidence="2 3">unnamed1</plasmid>
    </source>
</reference>
<keyword evidence="3" id="KW-1185">Reference proteome</keyword>
<evidence type="ECO:0000313" key="2">
    <source>
        <dbReference type="EMBL" id="WFS25203.1"/>
    </source>
</evidence>
<evidence type="ECO:0000313" key="3">
    <source>
        <dbReference type="Proteomes" id="UP000318939"/>
    </source>
</evidence>
<gene>
    <name evidence="2" type="ORF">PR018_23365</name>
</gene>
<dbReference type="InterPro" id="IPR025309">
    <property type="entry name" value="KTSC_dom"/>
</dbReference>
<name>A0ABY8IPV8_9HYPH</name>
<evidence type="ECO:0000259" key="1">
    <source>
        <dbReference type="Pfam" id="PF13619"/>
    </source>
</evidence>
<reference evidence="2 3" key="1">
    <citation type="journal article" date="2019" name="Phytopathology">
        <title>A Novel Group of Rhizobium tumorigenes-Like Agrobacteria Associated with Crown Gall Disease of Rhododendron and Blueberry.</title>
        <authorList>
            <person name="Kuzmanovic N."/>
            <person name="Behrens P."/>
            <person name="Idczak E."/>
            <person name="Wagner S."/>
            <person name="Gotz M."/>
            <person name="Sproer C."/>
            <person name="Bunk B."/>
            <person name="Overmann J."/>
            <person name="Smalla K."/>
        </authorList>
    </citation>
    <scope>NUCLEOTIDE SEQUENCE [LARGE SCALE GENOMIC DNA]</scope>
    <source>
        <strain evidence="3">rho-6.2</strain>
    </source>
</reference>
<proteinExistence type="predicted"/>
<feature type="domain" description="KTSC" evidence="1">
    <location>
        <begin position="6"/>
        <end position="63"/>
    </location>
</feature>
<geneLocation type="plasmid" evidence="2 3">
    <name>unnamed1</name>
</geneLocation>
<dbReference type="Proteomes" id="UP000318939">
    <property type="component" value="Plasmid unnamed1"/>
</dbReference>
<dbReference type="EMBL" id="CP117268">
    <property type="protein sequence ID" value="WFS25203.1"/>
    <property type="molecule type" value="Genomic_DNA"/>
</dbReference>
<protein>
    <submittedName>
        <fullName evidence="2">KTSC domain-containing protein</fullName>
    </submittedName>
</protein>
<organism evidence="2 3">
    <name type="scientific">Rhizobium rhododendri</name>
    <dbReference type="NCBI Taxonomy" id="2506430"/>
    <lineage>
        <taxon>Bacteria</taxon>
        <taxon>Pseudomonadati</taxon>
        <taxon>Pseudomonadota</taxon>
        <taxon>Alphaproteobacteria</taxon>
        <taxon>Hyphomicrobiales</taxon>
        <taxon>Rhizobiaceae</taxon>
        <taxon>Rhizobium/Agrobacterium group</taxon>
        <taxon>Rhizobium</taxon>
    </lineage>
</organism>
<dbReference type="RefSeq" id="WP_143123409.1">
    <property type="nucleotide sequence ID" value="NZ_CP117268.1"/>
</dbReference>
<sequence length="68" mass="7903">MEVRLNSKLLHSVNYDPKSKQLTVFLNNGRRGEFVDVPEYVVDDLQATVSPGSYYVKLIKRQYQRADL</sequence>
<accession>A0ABY8IPV8</accession>
<keyword evidence="2" id="KW-0614">Plasmid</keyword>
<dbReference type="Pfam" id="PF13619">
    <property type="entry name" value="KTSC"/>
    <property type="match status" value="1"/>
</dbReference>